<evidence type="ECO:0000256" key="5">
    <source>
        <dbReference type="ARBA" id="ARBA00010485"/>
    </source>
</evidence>
<dbReference type="GO" id="GO:0005829">
    <property type="term" value="C:cytosol"/>
    <property type="evidence" value="ECO:0007669"/>
    <property type="project" value="TreeGrafter"/>
</dbReference>
<dbReference type="InterPro" id="IPR016169">
    <property type="entry name" value="FAD-bd_PCMH_sub2"/>
</dbReference>
<dbReference type="GO" id="GO:0008762">
    <property type="term" value="F:UDP-N-acetylmuramate dehydrogenase activity"/>
    <property type="evidence" value="ECO:0007669"/>
    <property type="project" value="UniProtKB-UniRule"/>
</dbReference>
<keyword evidence="8 17" id="KW-0285">Flavoprotein</keyword>
<dbReference type="GO" id="GO:0071949">
    <property type="term" value="F:FAD binding"/>
    <property type="evidence" value="ECO:0007669"/>
    <property type="project" value="InterPro"/>
</dbReference>
<comment type="subcellular location">
    <subcellularLocation>
        <location evidence="3 17">Cytoplasm</location>
    </subcellularLocation>
</comment>
<evidence type="ECO:0000259" key="18">
    <source>
        <dbReference type="PROSITE" id="PS51387"/>
    </source>
</evidence>
<dbReference type="GO" id="GO:0009252">
    <property type="term" value="P:peptidoglycan biosynthetic process"/>
    <property type="evidence" value="ECO:0007669"/>
    <property type="project" value="UniProtKB-UniRule"/>
</dbReference>
<comment type="function">
    <text evidence="2 17">Cell wall formation.</text>
</comment>
<reference evidence="19" key="1">
    <citation type="submission" date="2021-12" db="EMBL/GenBank/DDBJ databases">
        <title>Draft genome sequence of Corynebacterium ammoniagenes strain T-723.</title>
        <authorList>
            <person name="Matsuzawa M."/>
            <person name="Hiratani M."/>
            <person name="Abe I."/>
            <person name="Tsuji Y."/>
            <person name="Nakamura J."/>
        </authorList>
    </citation>
    <scope>NUCLEOTIDE SEQUENCE</scope>
    <source>
        <strain evidence="19">T-723</strain>
    </source>
</reference>
<dbReference type="Proteomes" id="UP001054925">
    <property type="component" value="Unassembled WGS sequence"/>
</dbReference>
<dbReference type="InterPro" id="IPR016167">
    <property type="entry name" value="FAD-bd_PCMH_sub1"/>
</dbReference>
<evidence type="ECO:0000256" key="12">
    <source>
        <dbReference type="ARBA" id="ARBA00022984"/>
    </source>
</evidence>
<proteinExistence type="inferred from homology"/>
<evidence type="ECO:0000256" key="11">
    <source>
        <dbReference type="ARBA" id="ARBA00022960"/>
    </source>
</evidence>
<evidence type="ECO:0000256" key="3">
    <source>
        <dbReference type="ARBA" id="ARBA00004496"/>
    </source>
</evidence>
<dbReference type="GO" id="GO:0071555">
    <property type="term" value="P:cell wall organization"/>
    <property type="evidence" value="ECO:0007669"/>
    <property type="project" value="UniProtKB-KW"/>
</dbReference>
<evidence type="ECO:0000256" key="10">
    <source>
        <dbReference type="ARBA" id="ARBA00022857"/>
    </source>
</evidence>
<dbReference type="Pfam" id="PF02873">
    <property type="entry name" value="MurB_C"/>
    <property type="match status" value="1"/>
</dbReference>
<dbReference type="NCBIfam" id="TIGR00179">
    <property type="entry name" value="murB"/>
    <property type="match status" value="1"/>
</dbReference>
<comment type="caution">
    <text evidence="19">The sequence shown here is derived from an EMBL/GenBank/DDBJ whole genome shotgun (WGS) entry which is preliminary data.</text>
</comment>
<dbReference type="HAMAP" id="MF_00037">
    <property type="entry name" value="MurB"/>
    <property type="match status" value="1"/>
</dbReference>
<dbReference type="InterPro" id="IPR036318">
    <property type="entry name" value="FAD-bd_PCMH-like_sf"/>
</dbReference>
<evidence type="ECO:0000256" key="17">
    <source>
        <dbReference type="HAMAP-Rule" id="MF_00037"/>
    </source>
</evidence>
<keyword evidence="14 17" id="KW-0131">Cell cycle</keyword>
<protein>
    <recommendedName>
        <fullName evidence="17">UDP-N-acetylenolpyruvoylglucosamine reductase</fullName>
        <ecNumber evidence="17">1.3.1.98</ecNumber>
    </recommendedName>
    <alternativeName>
        <fullName evidence="17">UDP-N-acetylmuramate dehydrogenase</fullName>
    </alternativeName>
</protein>
<keyword evidence="15 17" id="KW-0961">Cell wall biogenesis/degradation</keyword>
<comment type="pathway">
    <text evidence="4 17">Cell wall biogenesis; peptidoglycan biosynthesis.</text>
</comment>
<evidence type="ECO:0000256" key="15">
    <source>
        <dbReference type="ARBA" id="ARBA00023316"/>
    </source>
</evidence>
<dbReference type="RefSeq" id="WP_003846772.1">
    <property type="nucleotide sequence ID" value="NZ_BQKK01000001.1"/>
</dbReference>
<name>A0AAV5G0S2_CORAM</name>
<dbReference type="GO" id="GO:0051301">
    <property type="term" value="P:cell division"/>
    <property type="evidence" value="ECO:0007669"/>
    <property type="project" value="UniProtKB-KW"/>
</dbReference>
<dbReference type="Gene3D" id="3.30.465.10">
    <property type="match status" value="1"/>
</dbReference>
<dbReference type="InterPro" id="IPR006094">
    <property type="entry name" value="Oxid_FAD_bind_N"/>
</dbReference>
<comment type="catalytic activity">
    <reaction evidence="16 17">
        <text>UDP-N-acetyl-alpha-D-muramate + NADP(+) = UDP-N-acetyl-3-O-(1-carboxyvinyl)-alpha-D-glucosamine + NADPH + H(+)</text>
        <dbReference type="Rhea" id="RHEA:12248"/>
        <dbReference type="ChEBI" id="CHEBI:15378"/>
        <dbReference type="ChEBI" id="CHEBI:57783"/>
        <dbReference type="ChEBI" id="CHEBI:58349"/>
        <dbReference type="ChEBI" id="CHEBI:68483"/>
        <dbReference type="ChEBI" id="CHEBI:70757"/>
        <dbReference type="EC" id="1.3.1.98"/>
    </reaction>
</comment>
<dbReference type="EC" id="1.3.1.98" evidence="17"/>
<feature type="active site" evidence="17">
    <location>
        <position position="357"/>
    </location>
</feature>
<evidence type="ECO:0000256" key="4">
    <source>
        <dbReference type="ARBA" id="ARBA00004752"/>
    </source>
</evidence>
<dbReference type="NCBIfam" id="NF010478">
    <property type="entry name" value="PRK13903.1"/>
    <property type="match status" value="1"/>
</dbReference>
<dbReference type="PANTHER" id="PTHR21071:SF4">
    <property type="entry name" value="UDP-N-ACETYLENOLPYRUVOYLGLUCOSAMINE REDUCTASE"/>
    <property type="match status" value="1"/>
</dbReference>
<dbReference type="InterPro" id="IPR003170">
    <property type="entry name" value="MurB"/>
</dbReference>
<gene>
    <name evidence="19" type="primary">murB2</name>
    <name evidence="17" type="synonym">murB</name>
    <name evidence="19" type="ORF">CAT723_00130</name>
</gene>
<evidence type="ECO:0000256" key="8">
    <source>
        <dbReference type="ARBA" id="ARBA00022630"/>
    </source>
</evidence>
<dbReference type="Gene3D" id="3.30.43.10">
    <property type="entry name" value="Uridine Diphospho-n-acetylenolpyruvylglucosamine Reductase, domain 2"/>
    <property type="match status" value="1"/>
</dbReference>
<keyword evidence="6 17" id="KW-0963">Cytoplasm</keyword>
<accession>A0AAV5G0S2</accession>
<keyword evidence="13 17" id="KW-0560">Oxidoreductase</keyword>
<dbReference type="InterPro" id="IPR016166">
    <property type="entry name" value="FAD-bd_PCMH"/>
</dbReference>
<evidence type="ECO:0000256" key="2">
    <source>
        <dbReference type="ARBA" id="ARBA00003921"/>
    </source>
</evidence>
<feature type="domain" description="FAD-binding PCMH-type" evidence="18">
    <location>
        <begin position="27"/>
        <end position="199"/>
    </location>
</feature>
<keyword evidence="9 17" id="KW-0274">FAD</keyword>
<comment type="similarity">
    <text evidence="5 17">Belongs to the MurB family.</text>
</comment>
<dbReference type="PROSITE" id="PS51387">
    <property type="entry name" value="FAD_PCMH"/>
    <property type="match status" value="1"/>
</dbReference>
<evidence type="ECO:0000256" key="14">
    <source>
        <dbReference type="ARBA" id="ARBA00023306"/>
    </source>
</evidence>
<keyword evidence="12 17" id="KW-0573">Peptidoglycan synthesis</keyword>
<dbReference type="SUPFAM" id="SSF56176">
    <property type="entry name" value="FAD-binding/transporter-associated domain-like"/>
    <property type="match status" value="1"/>
</dbReference>
<dbReference type="InterPro" id="IPR036635">
    <property type="entry name" value="MurB_C_sf"/>
</dbReference>
<evidence type="ECO:0000256" key="9">
    <source>
        <dbReference type="ARBA" id="ARBA00022827"/>
    </source>
</evidence>
<dbReference type="PANTHER" id="PTHR21071">
    <property type="entry name" value="UDP-N-ACETYLENOLPYRUVOYLGLUCOSAMINE REDUCTASE"/>
    <property type="match status" value="1"/>
</dbReference>
<evidence type="ECO:0000313" key="20">
    <source>
        <dbReference type="Proteomes" id="UP001054925"/>
    </source>
</evidence>
<evidence type="ECO:0000256" key="13">
    <source>
        <dbReference type="ARBA" id="ARBA00023002"/>
    </source>
</evidence>
<dbReference type="GO" id="GO:0008360">
    <property type="term" value="P:regulation of cell shape"/>
    <property type="evidence" value="ECO:0007669"/>
    <property type="project" value="UniProtKB-KW"/>
</dbReference>
<dbReference type="EMBL" id="BQKK01000001">
    <property type="protein sequence ID" value="GJN41534.1"/>
    <property type="molecule type" value="Genomic_DNA"/>
</dbReference>
<dbReference type="SUPFAM" id="SSF56194">
    <property type="entry name" value="Uridine diphospho-N-Acetylenolpyruvylglucosamine reductase, MurB, C-terminal domain"/>
    <property type="match status" value="1"/>
</dbReference>
<evidence type="ECO:0000256" key="16">
    <source>
        <dbReference type="ARBA" id="ARBA00048914"/>
    </source>
</evidence>
<dbReference type="Gene3D" id="3.90.78.10">
    <property type="entry name" value="UDP-N-acetylenolpyruvoylglucosamine reductase, C-terminal domain"/>
    <property type="match status" value="1"/>
</dbReference>
<evidence type="ECO:0000256" key="1">
    <source>
        <dbReference type="ARBA" id="ARBA00001974"/>
    </source>
</evidence>
<evidence type="ECO:0000256" key="6">
    <source>
        <dbReference type="ARBA" id="ARBA00022490"/>
    </source>
</evidence>
<evidence type="ECO:0000313" key="19">
    <source>
        <dbReference type="EMBL" id="GJN41534.1"/>
    </source>
</evidence>
<comment type="cofactor">
    <cofactor evidence="1 17">
        <name>FAD</name>
        <dbReference type="ChEBI" id="CHEBI:57692"/>
    </cofactor>
</comment>
<dbReference type="Pfam" id="PF01565">
    <property type="entry name" value="FAD_binding_4"/>
    <property type="match status" value="1"/>
</dbReference>
<keyword evidence="7 17" id="KW-0132">Cell division</keyword>
<feature type="active site" description="Proton donor" evidence="17">
    <location>
        <position position="250"/>
    </location>
</feature>
<feature type="active site" evidence="17">
    <location>
        <position position="177"/>
    </location>
</feature>
<dbReference type="AlphaFoldDB" id="A0AAV5G0S2"/>
<organism evidence="19 20">
    <name type="scientific">Corynebacterium ammoniagenes</name>
    <name type="common">Brevibacterium ammoniagenes</name>
    <dbReference type="NCBI Taxonomy" id="1697"/>
    <lineage>
        <taxon>Bacteria</taxon>
        <taxon>Bacillati</taxon>
        <taxon>Actinomycetota</taxon>
        <taxon>Actinomycetes</taxon>
        <taxon>Mycobacteriales</taxon>
        <taxon>Corynebacteriaceae</taxon>
        <taxon>Corynebacterium</taxon>
    </lineage>
</organism>
<dbReference type="InterPro" id="IPR011601">
    <property type="entry name" value="MurB_C"/>
</dbReference>
<sequence length="365" mass="39898">MTQHLKEFVGVEIDEESTFAEMTTLRVGGQPRYTVRCHNADAASFVVRVLDSENIPLVIVGDGSNLVVADETMGHAELDYIAVSLEFPHIQVNEESGIVRAGAGANWDKVVAAAVDAGLGGIECLSGIPGRAGAVPVQNVGAYGTEVSDVLTWVRLYDRETQVDDWFEASTLDLRYRYSNIKFTQRAVVLAIEMQLTTDGLSAPLNFRQLTENPGERRAVEEVREMVLQLRRGKGMVLNATDKDTWSAGSFFTNPIVPADQADEVAQRVATKLGDEVAETMPRFDAEGGKKLSAAWLIERAGFKRGYPGIEARARLSTLHTLALTNRGEATSKDIADLARTIRDGVFNEFGITLVPEPVWLGMEI</sequence>
<keyword evidence="11 17" id="KW-0133">Cell shape</keyword>
<keyword evidence="10 17" id="KW-0521">NADP</keyword>
<evidence type="ECO:0000256" key="7">
    <source>
        <dbReference type="ARBA" id="ARBA00022618"/>
    </source>
</evidence>